<dbReference type="AlphaFoldDB" id="A0A024TSM2"/>
<evidence type="ECO:0008006" key="2">
    <source>
        <dbReference type="Google" id="ProtNLM"/>
    </source>
</evidence>
<name>A0A024TSM2_9STRA</name>
<dbReference type="EMBL" id="KI913977">
    <property type="protein sequence ID" value="ETV96332.1"/>
    <property type="molecule type" value="Genomic_DNA"/>
</dbReference>
<organism evidence="1">
    <name type="scientific">Aphanomyces invadans</name>
    <dbReference type="NCBI Taxonomy" id="157072"/>
    <lineage>
        <taxon>Eukaryota</taxon>
        <taxon>Sar</taxon>
        <taxon>Stramenopiles</taxon>
        <taxon>Oomycota</taxon>
        <taxon>Saprolegniomycetes</taxon>
        <taxon>Saprolegniales</taxon>
        <taxon>Verrucalvaceae</taxon>
        <taxon>Aphanomyces</taxon>
    </lineage>
</organism>
<dbReference type="OrthoDB" id="166332at2759"/>
<dbReference type="GeneID" id="20087544"/>
<dbReference type="VEuPathDB" id="FungiDB:H310_10494"/>
<reference evidence="1" key="1">
    <citation type="submission" date="2013-12" db="EMBL/GenBank/DDBJ databases">
        <title>The Genome Sequence of Aphanomyces invadans NJM9701.</title>
        <authorList>
            <consortium name="The Broad Institute Genomics Platform"/>
            <person name="Russ C."/>
            <person name="Tyler B."/>
            <person name="van West P."/>
            <person name="Dieguez-Uribeondo J."/>
            <person name="Young S.K."/>
            <person name="Zeng Q."/>
            <person name="Gargeya S."/>
            <person name="Fitzgerald M."/>
            <person name="Abouelleil A."/>
            <person name="Alvarado L."/>
            <person name="Chapman S.B."/>
            <person name="Gainer-Dewar J."/>
            <person name="Goldberg J."/>
            <person name="Griggs A."/>
            <person name="Gujja S."/>
            <person name="Hansen M."/>
            <person name="Howarth C."/>
            <person name="Imamovic A."/>
            <person name="Ireland A."/>
            <person name="Larimer J."/>
            <person name="McCowan C."/>
            <person name="Murphy C."/>
            <person name="Pearson M."/>
            <person name="Poon T.W."/>
            <person name="Priest M."/>
            <person name="Roberts A."/>
            <person name="Saif S."/>
            <person name="Shea T."/>
            <person name="Sykes S."/>
            <person name="Wortman J."/>
            <person name="Nusbaum C."/>
            <person name="Birren B."/>
        </authorList>
    </citation>
    <scope>NUCLEOTIDE SEQUENCE [LARGE SCALE GENOMIC DNA]</scope>
    <source>
        <strain evidence="1">NJM9701</strain>
    </source>
</reference>
<accession>A0A024TSM2</accession>
<proteinExistence type="predicted"/>
<protein>
    <recommendedName>
        <fullName evidence="2">BZIP domain-containing protein</fullName>
    </recommendedName>
</protein>
<gene>
    <name evidence="1" type="ORF">H310_10494</name>
</gene>
<evidence type="ECO:0000313" key="1">
    <source>
        <dbReference type="EMBL" id="ETV96332.1"/>
    </source>
</evidence>
<dbReference type="RefSeq" id="XP_008875124.1">
    <property type="nucleotide sequence ID" value="XM_008876902.1"/>
</dbReference>
<sequence>MSSESSSAATQSRRRQRQLCKDVQKRYRASKKAAHHRLALDVAILRQQTQAMLLSLERGRRWGTQESAVAEYFRMLANGYDKSERHNAYFRFLFSHDMQFNDHVAGMESLTTTLTQYSDEFASVQLQCFRLEAVCHDFAENDEGREMVVVEASALVRLRVDWKTVAALFPHLQTDLVVRLVGHVLVLPIRLTFAFNDRVKVARHTSEANIVLALYNQFGNLADASLASAKTRIKPNAEIVPS</sequence>